<name>A0A7W7D2J0_9ACTN</name>
<evidence type="ECO:0000313" key="6">
    <source>
        <dbReference type="Proteomes" id="UP000542210"/>
    </source>
</evidence>
<organism evidence="5 6">
    <name type="scientific">Sphaerisporangium siamense</name>
    <dbReference type="NCBI Taxonomy" id="795645"/>
    <lineage>
        <taxon>Bacteria</taxon>
        <taxon>Bacillati</taxon>
        <taxon>Actinomycetota</taxon>
        <taxon>Actinomycetes</taxon>
        <taxon>Streptosporangiales</taxon>
        <taxon>Streptosporangiaceae</taxon>
        <taxon>Sphaerisporangium</taxon>
    </lineage>
</organism>
<evidence type="ECO:0000313" key="5">
    <source>
        <dbReference type="EMBL" id="MBB4699135.1"/>
    </source>
</evidence>
<evidence type="ECO:0000256" key="2">
    <source>
        <dbReference type="PIRSR" id="PIRSR601310-3"/>
    </source>
</evidence>
<dbReference type="PROSITE" id="PS51084">
    <property type="entry name" value="HIT_2"/>
    <property type="match status" value="1"/>
</dbReference>
<dbReference type="Proteomes" id="UP000542210">
    <property type="component" value="Unassembled WGS sequence"/>
</dbReference>
<dbReference type="PRINTS" id="PR00332">
    <property type="entry name" value="HISTRIAD"/>
</dbReference>
<dbReference type="PANTHER" id="PTHR47670:SF1">
    <property type="entry name" value="ADENYLYLSULFATASE HINT3"/>
    <property type="match status" value="1"/>
</dbReference>
<comment type="caution">
    <text evidence="5">The sequence shown here is derived from an EMBL/GenBank/DDBJ whole genome shotgun (WGS) entry which is preliminary data.</text>
</comment>
<dbReference type="InterPro" id="IPR036265">
    <property type="entry name" value="HIT-like_sf"/>
</dbReference>
<accession>A0A7W7D2J0</accession>
<sequence length="127" mass="13120">MTAPGCVFCAIVAGQAPATVIRRWADTIAISPRHPVVPGHVLVIPHVHVADVAVDPAVSAATMARAAELAGQWPAVNVITSRGAAATQTVWHLHLHVVPRADGDGLPLPWTPQHAACAATTAAESRT</sequence>
<reference evidence="5 6" key="1">
    <citation type="submission" date="2020-08" db="EMBL/GenBank/DDBJ databases">
        <title>Sequencing the genomes of 1000 actinobacteria strains.</title>
        <authorList>
            <person name="Klenk H.-P."/>
        </authorList>
    </citation>
    <scope>NUCLEOTIDE SEQUENCE [LARGE SCALE GENOMIC DNA]</scope>
    <source>
        <strain evidence="5 6">DSM 45784</strain>
    </source>
</reference>
<keyword evidence="6" id="KW-1185">Reference proteome</keyword>
<dbReference type="SUPFAM" id="SSF54197">
    <property type="entry name" value="HIT-like"/>
    <property type="match status" value="1"/>
</dbReference>
<dbReference type="Gene3D" id="3.30.428.10">
    <property type="entry name" value="HIT-like"/>
    <property type="match status" value="1"/>
</dbReference>
<dbReference type="InterPro" id="IPR001310">
    <property type="entry name" value="Histidine_triad_HIT"/>
</dbReference>
<dbReference type="Pfam" id="PF01230">
    <property type="entry name" value="HIT"/>
    <property type="match status" value="1"/>
</dbReference>
<dbReference type="GO" id="GO:0047627">
    <property type="term" value="F:adenylylsulfatase activity"/>
    <property type="evidence" value="ECO:0007669"/>
    <property type="project" value="TreeGrafter"/>
</dbReference>
<dbReference type="RefSeq" id="WP_184876453.1">
    <property type="nucleotide sequence ID" value="NZ_BOOV01000022.1"/>
</dbReference>
<evidence type="ECO:0000259" key="4">
    <source>
        <dbReference type="PROSITE" id="PS51084"/>
    </source>
</evidence>
<dbReference type="PANTHER" id="PTHR47670">
    <property type="entry name" value="ADENYLYLSULFATASE HINT3"/>
    <property type="match status" value="1"/>
</dbReference>
<dbReference type="EMBL" id="JACHND010000001">
    <property type="protein sequence ID" value="MBB4699135.1"/>
    <property type="molecule type" value="Genomic_DNA"/>
</dbReference>
<feature type="active site" description="Tele-AMP-histidine intermediate" evidence="1">
    <location>
        <position position="94"/>
    </location>
</feature>
<evidence type="ECO:0000256" key="1">
    <source>
        <dbReference type="PIRSR" id="PIRSR601310-1"/>
    </source>
</evidence>
<proteinExistence type="predicted"/>
<dbReference type="AlphaFoldDB" id="A0A7W7D2J0"/>
<evidence type="ECO:0000256" key="3">
    <source>
        <dbReference type="PROSITE-ProRule" id="PRU00464"/>
    </source>
</evidence>
<feature type="short sequence motif" description="Histidine triad motif" evidence="2 3">
    <location>
        <begin position="92"/>
        <end position="96"/>
    </location>
</feature>
<dbReference type="GO" id="GO:0006790">
    <property type="term" value="P:sulfur compound metabolic process"/>
    <property type="evidence" value="ECO:0007669"/>
    <property type="project" value="TreeGrafter"/>
</dbReference>
<dbReference type="GO" id="GO:0009150">
    <property type="term" value="P:purine ribonucleotide metabolic process"/>
    <property type="evidence" value="ECO:0007669"/>
    <property type="project" value="TreeGrafter"/>
</dbReference>
<protein>
    <submittedName>
        <fullName evidence="5">Histidine triad (HIT) family protein</fullName>
    </submittedName>
</protein>
<dbReference type="InterPro" id="IPR011146">
    <property type="entry name" value="HIT-like"/>
</dbReference>
<feature type="domain" description="HIT" evidence="4">
    <location>
        <begin position="7"/>
        <end position="107"/>
    </location>
</feature>
<gene>
    <name evidence="5" type="ORF">BJ982_000679</name>
</gene>